<evidence type="ECO:0000256" key="2">
    <source>
        <dbReference type="ARBA" id="ARBA00061659"/>
    </source>
</evidence>
<feature type="repeat" description="PPR" evidence="3">
    <location>
        <begin position="583"/>
        <end position="618"/>
    </location>
</feature>
<dbReference type="InterPro" id="IPR046960">
    <property type="entry name" value="PPR_At4g14850-like_plant"/>
</dbReference>
<protein>
    <submittedName>
        <fullName evidence="4">Pentatricopeptide repeat-containing protein at3g49740-like protein</fullName>
    </submittedName>
</protein>
<dbReference type="InterPro" id="IPR002885">
    <property type="entry name" value="PPR_rpt"/>
</dbReference>
<dbReference type="GO" id="GO:0009451">
    <property type="term" value="P:RNA modification"/>
    <property type="evidence" value="ECO:0007669"/>
    <property type="project" value="InterPro"/>
</dbReference>
<dbReference type="FunFam" id="1.25.40.10:FF:000196">
    <property type="entry name" value="Pentatricopeptide repeat-containing protein At4g14850"/>
    <property type="match status" value="1"/>
</dbReference>
<accession>A0A2K3NG31</accession>
<reference evidence="4 5" key="1">
    <citation type="journal article" date="2014" name="Am. J. Bot.">
        <title>Genome assembly and annotation for red clover (Trifolium pratense; Fabaceae).</title>
        <authorList>
            <person name="Istvanek J."/>
            <person name="Jaros M."/>
            <person name="Krenek A."/>
            <person name="Repkova J."/>
        </authorList>
    </citation>
    <scope>NUCLEOTIDE SEQUENCE [LARGE SCALE GENOMIC DNA]</scope>
    <source>
        <strain evidence="5">cv. Tatra</strain>
        <tissue evidence="4">Young leaves</tissue>
    </source>
</reference>
<dbReference type="InterPro" id="IPR011990">
    <property type="entry name" value="TPR-like_helical_dom_sf"/>
</dbReference>
<reference evidence="4 5" key="2">
    <citation type="journal article" date="2017" name="Front. Plant Sci.">
        <title>Gene Classification and Mining of Molecular Markers Useful in Red Clover (Trifolium pratense) Breeding.</title>
        <authorList>
            <person name="Istvanek J."/>
            <person name="Dluhosova J."/>
            <person name="Dluhos P."/>
            <person name="Patkova L."/>
            <person name="Nedelnik J."/>
            <person name="Repkova J."/>
        </authorList>
    </citation>
    <scope>NUCLEOTIDE SEQUENCE [LARGE SCALE GENOMIC DNA]</scope>
    <source>
        <strain evidence="5">cv. Tatra</strain>
        <tissue evidence="4">Young leaves</tissue>
    </source>
</reference>
<dbReference type="PROSITE" id="PS51375">
    <property type="entry name" value="PPR"/>
    <property type="match status" value="5"/>
</dbReference>
<dbReference type="Proteomes" id="UP000236291">
    <property type="component" value="Unassembled WGS sequence"/>
</dbReference>
<dbReference type="PANTHER" id="PTHR24015:SF548">
    <property type="entry name" value="OS08G0340900 PROTEIN"/>
    <property type="match status" value="1"/>
</dbReference>
<dbReference type="FunFam" id="1.25.40.10:FF:001174">
    <property type="entry name" value="Pentatricopeptide repeat-containing protein At3g49740"/>
    <property type="match status" value="1"/>
</dbReference>
<comment type="similarity">
    <text evidence="2">Belongs to the PPR family. PCMP-E subfamily.</text>
</comment>
<proteinExistence type="inferred from homology"/>
<dbReference type="EMBL" id="ASHM01020792">
    <property type="protein sequence ID" value="PNY01998.1"/>
    <property type="molecule type" value="Genomic_DNA"/>
</dbReference>
<organism evidence="4 5">
    <name type="scientific">Trifolium pratense</name>
    <name type="common">Red clover</name>
    <dbReference type="NCBI Taxonomy" id="57577"/>
    <lineage>
        <taxon>Eukaryota</taxon>
        <taxon>Viridiplantae</taxon>
        <taxon>Streptophyta</taxon>
        <taxon>Embryophyta</taxon>
        <taxon>Tracheophyta</taxon>
        <taxon>Spermatophyta</taxon>
        <taxon>Magnoliopsida</taxon>
        <taxon>eudicotyledons</taxon>
        <taxon>Gunneridae</taxon>
        <taxon>Pentapetalae</taxon>
        <taxon>rosids</taxon>
        <taxon>fabids</taxon>
        <taxon>Fabales</taxon>
        <taxon>Fabaceae</taxon>
        <taxon>Papilionoideae</taxon>
        <taxon>50 kb inversion clade</taxon>
        <taxon>NPAAA clade</taxon>
        <taxon>Hologalegina</taxon>
        <taxon>IRL clade</taxon>
        <taxon>Trifolieae</taxon>
        <taxon>Trifolium</taxon>
    </lineage>
</organism>
<dbReference type="Pfam" id="PF01535">
    <property type="entry name" value="PPR"/>
    <property type="match status" value="4"/>
</dbReference>
<name>A0A2K3NG31_TRIPR</name>
<dbReference type="Pfam" id="PF20431">
    <property type="entry name" value="E_motif"/>
    <property type="match status" value="1"/>
</dbReference>
<gene>
    <name evidence="4" type="ORF">L195_g025301</name>
</gene>
<evidence type="ECO:0000256" key="3">
    <source>
        <dbReference type="PROSITE-ProRule" id="PRU00708"/>
    </source>
</evidence>
<dbReference type="InterPro" id="IPR046848">
    <property type="entry name" value="E_motif"/>
</dbReference>
<dbReference type="Gene3D" id="1.25.40.10">
    <property type="entry name" value="Tetratricopeptide repeat domain"/>
    <property type="match status" value="5"/>
</dbReference>
<feature type="repeat" description="PPR" evidence="3">
    <location>
        <begin position="547"/>
        <end position="582"/>
    </location>
</feature>
<feature type="repeat" description="PPR" evidence="3">
    <location>
        <begin position="146"/>
        <end position="181"/>
    </location>
</feature>
<dbReference type="FunFam" id="1.25.40.10:FF:000090">
    <property type="entry name" value="Pentatricopeptide repeat-containing protein, chloroplastic"/>
    <property type="match status" value="1"/>
</dbReference>
<dbReference type="PANTHER" id="PTHR24015">
    <property type="entry name" value="OS07G0578800 PROTEIN-RELATED"/>
    <property type="match status" value="1"/>
</dbReference>
<evidence type="ECO:0000256" key="1">
    <source>
        <dbReference type="ARBA" id="ARBA00022737"/>
    </source>
</evidence>
<evidence type="ECO:0000313" key="5">
    <source>
        <dbReference type="Proteomes" id="UP000236291"/>
    </source>
</evidence>
<feature type="repeat" description="PPR" evidence="3">
    <location>
        <begin position="249"/>
        <end position="283"/>
    </location>
</feature>
<dbReference type="NCBIfam" id="TIGR00756">
    <property type="entry name" value="PPR"/>
    <property type="match status" value="5"/>
</dbReference>
<dbReference type="Pfam" id="PF13041">
    <property type="entry name" value="PPR_2"/>
    <property type="match status" value="4"/>
</dbReference>
<dbReference type="STRING" id="57577.A0A2K3NG31"/>
<feature type="repeat" description="PPR" evidence="3">
    <location>
        <begin position="349"/>
        <end position="383"/>
    </location>
</feature>
<dbReference type="AlphaFoldDB" id="A0A2K3NG31"/>
<sequence length="725" mass="80995">MKPWFSQRIWTDTQILKLNHKLSHLTKTNQFSDSLKLFTQIHSSLKPDHYTLSTAITATASTRHVTAFGNQLHSFAIQTGLKAHSHVANSLLSLYSKAHDLVSVQLVFEDIQYPDVYSWTTLLSAVTRLSHVDYALHVFDKMPKCYVAVWNAIITGCADNGPHEGVAFRLFKDMFRMNVRPDNYTFATMLSLCSLELLDYGRHVHSVVFKSGFLVRTSVVNSLITMYFNCGCVVDAYEVFEETEGGVRDHVTYNAMIVGFVSVDRFEDAFVMFRDMHRSCVCLSEVTFVSVLSSCCSLKVGYQAQGLAIKMGFDRGYIAVNNAMITMYSCSGKVNEALNVFERMEESRDLVSWNVMISMFVQENINEEAILTYMKMRRVGIEPDEFTYGSVLAASDSLQMVEMFHSLLCKNGLIKVEVLNALISSYSRNGKIKCAFQIFSDLPYKSLISWNSIISGFLINGFPMQGLEQFSALLNTHLKPNAYSLSLVLSICSCTSAMDHGKQVHGYILRHDFDSEISLGNALVTMYSKCGSLDGSLSVFNAMTVKDIITWNAIISAYSQHGQGKEAVRCFEAIQISPRIKPDQATFTAVLSACSHSGLVDDAIRIFDIMVKNYGFVPSVDHLSCIVDLLGRSGYLDEAERVITNGDFGAHSNMCWSLFGACAVHGNLRLGRKVARLILEREHSNPSVYVLLSNICSEAGQWEEAAKLRDMVGMPKQRGCSWIST</sequence>
<dbReference type="GO" id="GO:0003723">
    <property type="term" value="F:RNA binding"/>
    <property type="evidence" value="ECO:0007669"/>
    <property type="project" value="InterPro"/>
</dbReference>
<keyword evidence="1" id="KW-0677">Repeat</keyword>
<evidence type="ECO:0000313" key="4">
    <source>
        <dbReference type="EMBL" id="PNY01998.1"/>
    </source>
</evidence>
<comment type="caution">
    <text evidence="4">The sequence shown here is derived from an EMBL/GenBank/DDBJ whole genome shotgun (WGS) entry which is preliminary data.</text>
</comment>